<feature type="non-terminal residue" evidence="1">
    <location>
        <position position="1"/>
    </location>
</feature>
<dbReference type="EMBL" id="JAPQFC010001299">
    <property type="protein sequence ID" value="MCY6525092.1"/>
    <property type="molecule type" value="Genomic_DNA"/>
</dbReference>
<dbReference type="RefSeq" id="WP_267992475.1">
    <property type="nucleotide sequence ID" value="NZ_JAPQFC010001299.1"/>
</dbReference>
<comment type="caution">
    <text evidence="1">The sequence shown here is derived from an EMBL/GenBank/DDBJ whole genome shotgun (WGS) entry which is preliminary data.</text>
</comment>
<organism evidence="1 2">
    <name type="scientific">Actinobacillus pleuropneumoniae</name>
    <name type="common">Haemophilus pleuropneumoniae</name>
    <dbReference type="NCBI Taxonomy" id="715"/>
    <lineage>
        <taxon>Bacteria</taxon>
        <taxon>Pseudomonadati</taxon>
        <taxon>Pseudomonadota</taxon>
        <taxon>Gammaproteobacteria</taxon>
        <taxon>Pasteurellales</taxon>
        <taxon>Pasteurellaceae</taxon>
        <taxon>Actinobacillus</taxon>
    </lineage>
</organism>
<evidence type="ECO:0000313" key="2">
    <source>
        <dbReference type="Proteomes" id="UP001077788"/>
    </source>
</evidence>
<name>A0A9Q4H7J8_ACTPL</name>
<accession>A0A9Q4H7J8</accession>
<protein>
    <submittedName>
        <fullName evidence="1">Uncharacterized protein</fullName>
    </submittedName>
</protein>
<sequence length="92" mass="10087">DLGTLLKILIILITHNPGEISPNDFWVLEISCVLAPPQNFGARAHSMLPKINKSLVEAKALATEVEQNLNVAKIDLFTYPRAQIEPKAKPSA</sequence>
<dbReference type="AlphaFoldDB" id="A0A9Q4H7J8"/>
<evidence type="ECO:0000313" key="1">
    <source>
        <dbReference type="EMBL" id="MCY6525092.1"/>
    </source>
</evidence>
<gene>
    <name evidence="1" type="ORF">OYG11_12915</name>
</gene>
<dbReference type="Proteomes" id="UP001077788">
    <property type="component" value="Unassembled WGS sequence"/>
</dbReference>
<proteinExistence type="predicted"/>
<reference evidence="1" key="2">
    <citation type="submission" date="2022-12" db="EMBL/GenBank/DDBJ databases">
        <authorList>
            <person name="Kardos G."/>
            <person name="Sarkozi R."/>
            <person name="Laczko L."/>
            <person name="Marton S."/>
            <person name="Makrai L."/>
            <person name="Banyai K."/>
            <person name="Fodor L."/>
        </authorList>
    </citation>
    <scope>NUCLEOTIDE SEQUENCE</scope>
    <source>
        <strain evidence="1">84/14</strain>
    </source>
</reference>
<reference evidence="1" key="1">
    <citation type="journal article" date="2021" name="Vet Sci">
        <title>O-Serogroups and Pathovirotypes of Escherichia coli Isolated from Post-Weaning Piglets Showing Diarrhoea and/or Oedema in South Korea.</title>
        <authorList>
            <person name="Byun J.W."/>
            <person name="Moon B.Y."/>
            <person name="Do K.H."/>
            <person name="Lee K."/>
            <person name="Lee H.Y."/>
            <person name="Kim W.I."/>
            <person name="So B."/>
            <person name="Lee W.K."/>
        </authorList>
    </citation>
    <scope>NUCLEOTIDE SEQUENCE</scope>
    <source>
        <strain evidence="1">84/14</strain>
    </source>
</reference>